<proteinExistence type="predicted"/>
<sequence>MKTPCVMRRPSLHSPWTEHEMRGPLDVSSGHTPTWRKLLLTDSLQLMPLKTFPAAIRVVIQSELNY</sequence>
<dbReference type="Proteomes" id="UP000236370">
    <property type="component" value="Unassembled WGS sequence"/>
</dbReference>
<dbReference type="EMBL" id="NBAG03000106">
    <property type="protein sequence ID" value="PNI88977.1"/>
    <property type="molecule type" value="Genomic_DNA"/>
</dbReference>
<name>A0A2J8PY75_PANTR</name>
<evidence type="ECO:0000313" key="1">
    <source>
        <dbReference type="EMBL" id="PNI88977.1"/>
    </source>
</evidence>
<gene>
    <name evidence="1" type="ORF">CK820_G0049394</name>
</gene>
<feature type="non-terminal residue" evidence="1">
    <location>
        <position position="66"/>
    </location>
</feature>
<protein>
    <submittedName>
        <fullName evidence="1">IGSF23 isoform 2</fullName>
    </submittedName>
</protein>
<dbReference type="AlphaFoldDB" id="A0A2J8PY75"/>
<evidence type="ECO:0000313" key="2">
    <source>
        <dbReference type="Proteomes" id="UP000236370"/>
    </source>
</evidence>
<reference evidence="1 2" key="1">
    <citation type="submission" date="2017-12" db="EMBL/GenBank/DDBJ databases">
        <title>High-resolution comparative analysis of great ape genomes.</title>
        <authorList>
            <person name="Pollen A."/>
            <person name="Hastie A."/>
            <person name="Hormozdiari F."/>
            <person name="Dougherty M."/>
            <person name="Liu R."/>
            <person name="Chaisson M."/>
            <person name="Hoppe E."/>
            <person name="Hill C."/>
            <person name="Pang A."/>
            <person name="Hillier L."/>
            <person name="Baker C."/>
            <person name="Armstrong J."/>
            <person name="Shendure J."/>
            <person name="Paten B."/>
            <person name="Wilson R."/>
            <person name="Chao H."/>
            <person name="Schneider V."/>
            <person name="Ventura M."/>
            <person name="Kronenberg Z."/>
            <person name="Murali S."/>
            <person name="Gordon D."/>
            <person name="Cantsilieris S."/>
            <person name="Munson K."/>
            <person name="Nelson B."/>
            <person name="Raja A."/>
            <person name="Underwood J."/>
            <person name="Diekhans M."/>
            <person name="Fiddes I."/>
            <person name="Haussler D."/>
            <person name="Eichler E."/>
        </authorList>
    </citation>
    <scope>NUCLEOTIDE SEQUENCE [LARGE SCALE GENOMIC DNA]</scope>
    <source>
        <strain evidence="1">Yerkes chimp pedigree #C0471</strain>
    </source>
</reference>
<accession>A0A2J8PY75</accession>
<organism evidence="1 2">
    <name type="scientific">Pan troglodytes</name>
    <name type="common">Chimpanzee</name>
    <dbReference type="NCBI Taxonomy" id="9598"/>
    <lineage>
        <taxon>Eukaryota</taxon>
        <taxon>Metazoa</taxon>
        <taxon>Chordata</taxon>
        <taxon>Craniata</taxon>
        <taxon>Vertebrata</taxon>
        <taxon>Euteleostomi</taxon>
        <taxon>Mammalia</taxon>
        <taxon>Eutheria</taxon>
        <taxon>Euarchontoglires</taxon>
        <taxon>Primates</taxon>
        <taxon>Haplorrhini</taxon>
        <taxon>Catarrhini</taxon>
        <taxon>Hominidae</taxon>
        <taxon>Pan</taxon>
    </lineage>
</organism>
<comment type="caution">
    <text evidence="1">The sequence shown here is derived from an EMBL/GenBank/DDBJ whole genome shotgun (WGS) entry which is preliminary data.</text>
</comment>